<organism evidence="13 14">
    <name type="scientific">Arthrobacter echini</name>
    <dbReference type="NCBI Taxonomy" id="1529066"/>
    <lineage>
        <taxon>Bacteria</taxon>
        <taxon>Bacillati</taxon>
        <taxon>Actinomycetota</taxon>
        <taxon>Actinomycetes</taxon>
        <taxon>Micrococcales</taxon>
        <taxon>Micrococcaceae</taxon>
        <taxon>Arthrobacter</taxon>
    </lineage>
</organism>
<comment type="cofactor">
    <cofactor evidence="10">
        <name>Zn(2+)</name>
        <dbReference type="ChEBI" id="CHEBI:29105"/>
    </cofactor>
    <text evidence="10">Binds 1 zinc ion per subunit.</text>
</comment>
<dbReference type="GO" id="GO:0008270">
    <property type="term" value="F:zinc ion binding"/>
    <property type="evidence" value="ECO:0007669"/>
    <property type="project" value="UniProtKB-UniRule"/>
</dbReference>
<protein>
    <recommendedName>
        <fullName evidence="10">L-cysteine:1D-myo-inositol 2-amino-2-deoxy-alpha-D-glucopyranoside ligase</fullName>
        <shortName evidence="10">L-Cys:GlcN-Ins ligase</shortName>
        <ecNumber evidence="10">6.3.1.13</ecNumber>
    </recommendedName>
    <alternativeName>
        <fullName evidence="10">Mycothiol ligase</fullName>
        <shortName evidence="10">MSH ligase</shortName>
    </alternativeName>
</protein>
<dbReference type="Proteomes" id="UP000305233">
    <property type="component" value="Unassembled WGS sequence"/>
</dbReference>
<feature type="short sequence motif" description="'HIGH' region" evidence="10">
    <location>
        <begin position="45"/>
        <end position="55"/>
    </location>
</feature>
<dbReference type="GO" id="GO:0035446">
    <property type="term" value="F:cysteine-glucosaminylinositol ligase activity"/>
    <property type="evidence" value="ECO:0007669"/>
    <property type="project" value="UniProtKB-UniRule"/>
</dbReference>
<evidence type="ECO:0000256" key="3">
    <source>
        <dbReference type="ARBA" id="ARBA00011245"/>
    </source>
</evidence>
<feature type="binding site" evidence="10">
    <location>
        <position position="43"/>
    </location>
    <ligand>
        <name>Zn(2+)</name>
        <dbReference type="ChEBI" id="CHEBI:29105"/>
    </ligand>
</feature>
<evidence type="ECO:0000256" key="4">
    <source>
        <dbReference type="ARBA" id="ARBA00022598"/>
    </source>
</evidence>
<dbReference type="SUPFAM" id="SSF52374">
    <property type="entry name" value="Nucleotidylyl transferase"/>
    <property type="match status" value="1"/>
</dbReference>
<dbReference type="PRINTS" id="PR00983">
    <property type="entry name" value="TRNASYNTHCYS"/>
</dbReference>
<keyword evidence="14" id="KW-1185">Reference proteome</keyword>
<proteinExistence type="inferred from homology"/>
<evidence type="ECO:0000256" key="9">
    <source>
        <dbReference type="ARBA" id="ARBA00048350"/>
    </source>
</evidence>
<evidence type="ECO:0000313" key="13">
    <source>
        <dbReference type="EMBL" id="THJ67556.1"/>
    </source>
</evidence>
<dbReference type="RefSeq" id="WP_136453495.1">
    <property type="nucleotide sequence ID" value="NZ_SSWH01000003.1"/>
</dbReference>
<feature type="binding site" evidence="10">
    <location>
        <begin position="81"/>
        <end position="83"/>
    </location>
    <ligand>
        <name>L-cysteinyl-5'-AMP</name>
        <dbReference type="ChEBI" id="CHEBI:144924"/>
    </ligand>
</feature>
<feature type="short sequence motif" description="'ERGGDP' region" evidence="10">
    <location>
        <begin position="200"/>
        <end position="205"/>
    </location>
</feature>
<comment type="similarity">
    <text evidence="2 10">Belongs to the class-I aminoacyl-tRNA synthetase family. MshC subfamily.</text>
</comment>
<comment type="function">
    <text evidence="1 10">Catalyzes the ATP-dependent condensation of GlcN-Ins and L-cysteine to form L-Cys-GlcN-Ins.</text>
</comment>
<feature type="binding site" evidence="10">
    <location>
        <begin position="43"/>
        <end position="46"/>
    </location>
    <ligand>
        <name>L-cysteinyl-5'-AMP</name>
        <dbReference type="ChEBI" id="CHEBI:144924"/>
    </ligand>
</feature>
<feature type="compositionally biased region" description="Basic and acidic residues" evidence="11">
    <location>
        <begin position="399"/>
        <end position="408"/>
    </location>
</feature>
<dbReference type="Gene3D" id="1.20.120.640">
    <property type="entry name" value="Anticodon-binding domain of a subclass of class I aminoacyl-tRNA synthetases"/>
    <property type="match status" value="1"/>
</dbReference>
<dbReference type="InterPro" id="IPR017812">
    <property type="entry name" value="Mycothiol_ligase_MshC"/>
</dbReference>
<dbReference type="OrthoDB" id="9815130at2"/>
<comment type="caution">
    <text evidence="13">The sequence shown here is derived from an EMBL/GenBank/DDBJ whole genome shotgun (WGS) entry which is preliminary data.</text>
</comment>
<keyword evidence="8 10" id="KW-0067">ATP-binding</keyword>
<dbReference type="Pfam" id="PF01406">
    <property type="entry name" value="tRNA-synt_1e"/>
    <property type="match status" value="1"/>
</dbReference>
<evidence type="ECO:0000259" key="12">
    <source>
        <dbReference type="Pfam" id="PF01406"/>
    </source>
</evidence>
<evidence type="ECO:0000313" key="14">
    <source>
        <dbReference type="Proteomes" id="UP000305233"/>
    </source>
</evidence>
<evidence type="ECO:0000256" key="10">
    <source>
        <dbReference type="HAMAP-Rule" id="MF_01697"/>
    </source>
</evidence>
<dbReference type="GO" id="GO:0005524">
    <property type="term" value="F:ATP binding"/>
    <property type="evidence" value="ECO:0007669"/>
    <property type="project" value="UniProtKB-KW"/>
</dbReference>
<evidence type="ECO:0000256" key="8">
    <source>
        <dbReference type="ARBA" id="ARBA00022840"/>
    </source>
</evidence>
<dbReference type="Gene3D" id="3.40.50.620">
    <property type="entry name" value="HUPs"/>
    <property type="match status" value="1"/>
</dbReference>
<evidence type="ECO:0000256" key="6">
    <source>
        <dbReference type="ARBA" id="ARBA00022741"/>
    </source>
</evidence>
<dbReference type="GO" id="GO:0006423">
    <property type="term" value="P:cysteinyl-tRNA aminoacylation"/>
    <property type="evidence" value="ECO:0007669"/>
    <property type="project" value="TreeGrafter"/>
</dbReference>
<feature type="binding site" evidence="10">
    <location>
        <position position="241"/>
    </location>
    <ligand>
        <name>L-cysteinyl-5'-AMP</name>
        <dbReference type="ChEBI" id="CHEBI:144924"/>
    </ligand>
</feature>
<feature type="domain" description="tRNA synthetases class I catalytic" evidence="12">
    <location>
        <begin position="39"/>
        <end position="349"/>
    </location>
</feature>
<dbReference type="PANTHER" id="PTHR10890:SF3">
    <property type="entry name" value="CYSTEINE--TRNA LIGASE, CYTOPLASMIC"/>
    <property type="match status" value="1"/>
</dbReference>
<evidence type="ECO:0000256" key="5">
    <source>
        <dbReference type="ARBA" id="ARBA00022723"/>
    </source>
</evidence>
<dbReference type="PANTHER" id="PTHR10890">
    <property type="entry name" value="CYSTEINYL-TRNA SYNTHETASE"/>
    <property type="match status" value="1"/>
</dbReference>
<sequence>MIAWNSTPVPDLDGSQSGIELFDTAREELVPLPVRPERSLYVCGITPYDATHLGHAATYVAFDLLNRVWRDAGSTVSYVQNVTDVDDPLLERATATGVDWRDLAAEQIQLFREDMEALNVLPPDHYIGAVESIGWIAPVVEELVDRDLAYAVPGGAGEPGGDIYFSLDAVAALHEDDDARWFLGQISHLDADVMLGLSAERGGDPARPHKRNALDPLLWRVERPGEPSWPGGRLGEGRPGWHIECAVIARRFLPAPFTVQGGGSDLVFPHHEMSASHAWAAGGVPLADHYAHTGMVGFDGEKMSKSRGNLVLVSKLRRAGVEPAAIRLAILAHHYRTDWSWTDQVLPEAVARLEAWRGAARSATESDVVLVRDRVREQLANDLDAPAALHVIDEWAASTRERTDERPRSSTARAADGAEDGGAQQRLTDVVDALLGVRLPES</sequence>
<dbReference type="NCBIfam" id="TIGR03447">
    <property type="entry name" value="mycothiol_MshC"/>
    <property type="match status" value="1"/>
</dbReference>
<evidence type="ECO:0000256" key="7">
    <source>
        <dbReference type="ARBA" id="ARBA00022833"/>
    </source>
</evidence>
<keyword evidence="5 10" id="KW-0479">Metal-binding</keyword>
<dbReference type="GO" id="GO:0004817">
    <property type="term" value="F:cysteine-tRNA ligase activity"/>
    <property type="evidence" value="ECO:0007669"/>
    <property type="project" value="TreeGrafter"/>
</dbReference>
<dbReference type="InterPro" id="IPR014729">
    <property type="entry name" value="Rossmann-like_a/b/a_fold"/>
</dbReference>
<feature type="binding site" evidence="10">
    <location>
        <position position="245"/>
    </location>
    <ligand>
        <name>Zn(2+)</name>
        <dbReference type="ChEBI" id="CHEBI:29105"/>
    </ligand>
</feature>
<dbReference type="InterPro" id="IPR032678">
    <property type="entry name" value="tRNA-synt_1_cat_dom"/>
</dbReference>
<dbReference type="HAMAP" id="MF_01697">
    <property type="entry name" value="MshC"/>
    <property type="match status" value="1"/>
</dbReference>
<keyword evidence="6 10" id="KW-0547">Nucleotide-binding</keyword>
<dbReference type="InterPro" id="IPR024909">
    <property type="entry name" value="Cys-tRNA/MSH_ligase"/>
</dbReference>
<evidence type="ECO:0000256" key="11">
    <source>
        <dbReference type="SAM" id="MobiDB-lite"/>
    </source>
</evidence>
<keyword evidence="7 10" id="KW-0862">Zinc</keyword>
<comment type="catalytic activity">
    <reaction evidence="9 10">
        <text>1D-myo-inositol 2-amino-2-deoxy-alpha-D-glucopyranoside + L-cysteine + ATP = 1D-myo-inositol 2-(L-cysteinylamino)-2-deoxy-alpha-D-glucopyranoside + AMP + diphosphate + H(+)</text>
        <dbReference type="Rhea" id="RHEA:26176"/>
        <dbReference type="ChEBI" id="CHEBI:15378"/>
        <dbReference type="ChEBI" id="CHEBI:30616"/>
        <dbReference type="ChEBI" id="CHEBI:33019"/>
        <dbReference type="ChEBI" id="CHEBI:35235"/>
        <dbReference type="ChEBI" id="CHEBI:58886"/>
        <dbReference type="ChEBI" id="CHEBI:58887"/>
        <dbReference type="ChEBI" id="CHEBI:456215"/>
        <dbReference type="EC" id="6.3.1.13"/>
    </reaction>
</comment>
<accession>A0A4S5E7E6</accession>
<name>A0A4S5E7E6_9MICC</name>
<feature type="region of interest" description="Disordered" evidence="11">
    <location>
        <begin position="398"/>
        <end position="425"/>
    </location>
</feature>
<reference evidence="13 14" key="1">
    <citation type="submission" date="2019-04" db="EMBL/GenBank/DDBJ databases">
        <authorList>
            <person name="Liu Q."/>
            <person name="Xin Y.-H."/>
        </authorList>
    </citation>
    <scope>NUCLEOTIDE SEQUENCE [LARGE SCALE GENOMIC DNA]</scope>
    <source>
        <strain evidence="13 14">AM23</strain>
    </source>
</reference>
<feature type="binding site" evidence="10">
    <location>
        <begin position="263"/>
        <end position="265"/>
    </location>
    <ligand>
        <name>L-cysteinyl-5'-AMP</name>
        <dbReference type="ChEBI" id="CHEBI:144924"/>
    </ligand>
</feature>
<dbReference type="EC" id="6.3.1.13" evidence="10"/>
<dbReference type="AlphaFoldDB" id="A0A4S5E7E6"/>
<feature type="binding site" evidence="10">
    <location>
        <position position="296"/>
    </location>
    <ligand>
        <name>L-cysteinyl-5'-AMP</name>
        <dbReference type="ChEBI" id="CHEBI:144924"/>
    </ligand>
</feature>
<feature type="binding site" evidence="10">
    <location>
        <position position="270"/>
    </location>
    <ligand>
        <name>Zn(2+)</name>
        <dbReference type="ChEBI" id="CHEBI:29105"/>
    </ligand>
</feature>
<keyword evidence="4 10" id="KW-0436">Ligase</keyword>
<gene>
    <name evidence="10" type="primary">mshC</name>
    <name evidence="13" type="ORF">E8P82_04255</name>
</gene>
<evidence type="ECO:0000256" key="2">
    <source>
        <dbReference type="ARBA" id="ARBA00007723"/>
    </source>
</evidence>
<dbReference type="GO" id="GO:0010125">
    <property type="term" value="P:mycothiol biosynthetic process"/>
    <property type="evidence" value="ECO:0007669"/>
    <property type="project" value="UniProtKB-UniRule"/>
</dbReference>
<feature type="binding site" evidence="10">
    <location>
        <position position="58"/>
    </location>
    <ligand>
        <name>L-cysteinyl-5'-AMP</name>
        <dbReference type="ChEBI" id="CHEBI:144924"/>
    </ligand>
</feature>
<dbReference type="EMBL" id="SSWH01000003">
    <property type="protein sequence ID" value="THJ67556.1"/>
    <property type="molecule type" value="Genomic_DNA"/>
</dbReference>
<feature type="short sequence motif" description="'KMSKS' region" evidence="10">
    <location>
        <begin position="302"/>
        <end position="306"/>
    </location>
</feature>
<evidence type="ECO:0000256" key="1">
    <source>
        <dbReference type="ARBA" id="ARBA00003679"/>
    </source>
</evidence>
<comment type="subunit">
    <text evidence="3 10">Monomer.</text>
</comment>
<dbReference type="GO" id="GO:0005829">
    <property type="term" value="C:cytosol"/>
    <property type="evidence" value="ECO:0007669"/>
    <property type="project" value="TreeGrafter"/>
</dbReference>